<sequence length="159" mass="16859">MARYSVRMQDEGYAVIHASSGAVVIANGRPQQGLNDDDAHNLLDLILCIEGERLDLDDETPQTPSRAASSFEFAGRPSAPERRSIRDHAGYLPWHLPALSQACARSKAATTGDQSPPPRATPDRSTAMTPPVCSATPTDALVERPAPASLGASLSLLNS</sequence>
<feature type="region of interest" description="Disordered" evidence="1">
    <location>
        <begin position="103"/>
        <end position="159"/>
    </location>
</feature>
<gene>
    <name evidence="2" type="ORF">G7Y85_06590</name>
</gene>
<name>A0A6M2BQS3_9GAMM</name>
<evidence type="ECO:0000313" key="2">
    <source>
        <dbReference type="EMBL" id="NGY04423.1"/>
    </source>
</evidence>
<feature type="compositionally biased region" description="Low complexity" evidence="1">
    <location>
        <begin position="146"/>
        <end position="159"/>
    </location>
</feature>
<dbReference type="Proteomes" id="UP000472676">
    <property type="component" value="Unassembled WGS sequence"/>
</dbReference>
<proteinExistence type="predicted"/>
<protein>
    <submittedName>
        <fullName evidence="2">Uncharacterized protein</fullName>
    </submittedName>
</protein>
<accession>A0A6M2BQS3</accession>
<dbReference type="EMBL" id="JAAMOW010000003">
    <property type="protein sequence ID" value="NGY04423.1"/>
    <property type="molecule type" value="Genomic_DNA"/>
</dbReference>
<comment type="caution">
    <text evidence="2">The sequence shown here is derived from an EMBL/GenBank/DDBJ whole genome shotgun (WGS) entry which is preliminary data.</text>
</comment>
<evidence type="ECO:0000313" key="3">
    <source>
        <dbReference type="Proteomes" id="UP000472676"/>
    </source>
</evidence>
<dbReference type="AlphaFoldDB" id="A0A6M2BQS3"/>
<dbReference type="RefSeq" id="WP_166253773.1">
    <property type="nucleotide sequence ID" value="NZ_JAAMOW010000003.1"/>
</dbReference>
<reference evidence="2 3" key="1">
    <citation type="journal article" date="2014" name="Int. J. Syst. Evol. Microbiol.">
        <title>Solimonas terrae sp. nov., isolated from soil.</title>
        <authorList>
            <person name="Kim S.J."/>
            <person name="Moon J.Y."/>
            <person name="Weon H.Y."/>
            <person name="Ahn J.H."/>
            <person name="Chen W.M."/>
            <person name="Kwon S.W."/>
        </authorList>
    </citation>
    <scope>NUCLEOTIDE SEQUENCE [LARGE SCALE GENOMIC DNA]</scope>
    <source>
        <strain evidence="2 3">KIS83-12</strain>
    </source>
</reference>
<evidence type="ECO:0000256" key="1">
    <source>
        <dbReference type="SAM" id="MobiDB-lite"/>
    </source>
</evidence>
<feature type="region of interest" description="Disordered" evidence="1">
    <location>
        <begin position="56"/>
        <end position="86"/>
    </location>
</feature>
<organism evidence="2 3">
    <name type="scientific">Solimonas terrae</name>
    <dbReference type="NCBI Taxonomy" id="1396819"/>
    <lineage>
        <taxon>Bacteria</taxon>
        <taxon>Pseudomonadati</taxon>
        <taxon>Pseudomonadota</taxon>
        <taxon>Gammaproteobacteria</taxon>
        <taxon>Nevskiales</taxon>
        <taxon>Nevskiaceae</taxon>
        <taxon>Solimonas</taxon>
    </lineage>
</organism>
<keyword evidence="3" id="KW-1185">Reference proteome</keyword>